<evidence type="ECO:0000313" key="2">
    <source>
        <dbReference type="Proteomes" id="UP000274578"/>
    </source>
</evidence>
<evidence type="ECO:0000313" key="1">
    <source>
        <dbReference type="EMBL" id="VEH16324.1"/>
    </source>
</evidence>
<sequence>MALCFKLCAVDNGIVHLIILIWVLCKATLNHINNVFSMQEKTRHNYLQIAS</sequence>
<dbReference type="KEGG" id="poc:NCTC13071_02349"/>
<name>A0A3S4T3N7_9BACT</name>
<dbReference type="EMBL" id="LR134384">
    <property type="protein sequence ID" value="VEH16324.1"/>
    <property type="molecule type" value="Genomic_DNA"/>
</dbReference>
<organism evidence="1 2">
    <name type="scientific">Segatella oris</name>
    <dbReference type="NCBI Taxonomy" id="28135"/>
    <lineage>
        <taxon>Bacteria</taxon>
        <taxon>Pseudomonadati</taxon>
        <taxon>Bacteroidota</taxon>
        <taxon>Bacteroidia</taxon>
        <taxon>Bacteroidales</taxon>
        <taxon>Prevotellaceae</taxon>
        <taxon>Segatella</taxon>
    </lineage>
</organism>
<dbReference type="AlphaFoldDB" id="A0A3S4T3N7"/>
<dbReference type="Proteomes" id="UP000274578">
    <property type="component" value="Chromosome 1"/>
</dbReference>
<accession>A0A3S4T3N7</accession>
<protein>
    <submittedName>
        <fullName evidence="1">Uncharacterized protein</fullName>
    </submittedName>
</protein>
<proteinExistence type="predicted"/>
<gene>
    <name evidence="1" type="ORF">NCTC13071_02349</name>
</gene>
<reference evidence="1 2" key="1">
    <citation type="submission" date="2018-12" db="EMBL/GenBank/DDBJ databases">
        <authorList>
            <consortium name="Pathogen Informatics"/>
        </authorList>
    </citation>
    <scope>NUCLEOTIDE SEQUENCE [LARGE SCALE GENOMIC DNA]</scope>
    <source>
        <strain evidence="1 2">NCTC13071</strain>
    </source>
</reference>